<accession>A0ABT9H3K2</accession>
<feature type="transmembrane region" description="Helical" evidence="1">
    <location>
        <begin position="111"/>
        <end position="132"/>
    </location>
</feature>
<keyword evidence="1" id="KW-0812">Transmembrane</keyword>
<dbReference type="RefSeq" id="WP_305895037.1">
    <property type="nucleotide sequence ID" value="NZ_JAUZVZ010000033.1"/>
</dbReference>
<protein>
    <submittedName>
        <fullName evidence="2">DUF2784 domain-containing protein</fullName>
    </submittedName>
</protein>
<comment type="caution">
    <text evidence="2">The sequence shown here is derived from an EMBL/GenBank/DDBJ whole genome shotgun (WGS) entry which is preliminary data.</text>
</comment>
<keyword evidence="1" id="KW-0472">Membrane</keyword>
<dbReference type="EMBL" id="JAUZVZ010000033">
    <property type="protein sequence ID" value="MDP4537788.1"/>
    <property type="molecule type" value="Genomic_DNA"/>
</dbReference>
<dbReference type="Pfam" id="PF10861">
    <property type="entry name" value="DUF2784"/>
    <property type="match status" value="1"/>
</dbReference>
<feature type="transmembrane region" description="Helical" evidence="1">
    <location>
        <begin position="52"/>
        <end position="69"/>
    </location>
</feature>
<gene>
    <name evidence="2" type="ORF">Q3O60_16515</name>
</gene>
<dbReference type="Proteomes" id="UP001231616">
    <property type="component" value="Unassembled WGS sequence"/>
</dbReference>
<keyword evidence="3" id="KW-1185">Reference proteome</keyword>
<evidence type="ECO:0000313" key="3">
    <source>
        <dbReference type="Proteomes" id="UP001231616"/>
    </source>
</evidence>
<name>A0ABT9H3K2_9GAMM</name>
<dbReference type="InterPro" id="IPR021218">
    <property type="entry name" value="DUF2784"/>
</dbReference>
<sequence length="138" mass="16135">MTTPWYDRVPAPDVMADVILLLHGFIVIFVMGGLLFTLIGGIRQWSWVRNPVFRLLQLAIVLVVVVQSLRGRYCPLTYWEVDLRRAAGQSAYDSSFIEFWVSNLIYYDAPAWVFTLGYSIFFFVVVLSWWLYPPRFRS</sequence>
<evidence type="ECO:0000256" key="1">
    <source>
        <dbReference type="SAM" id="Phobius"/>
    </source>
</evidence>
<keyword evidence="1" id="KW-1133">Transmembrane helix</keyword>
<organism evidence="2 3">
    <name type="scientific">Alkalimonas collagenimarina</name>
    <dbReference type="NCBI Taxonomy" id="400390"/>
    <lineage>
        <taxon>Bacteria</taxon>
        <taxon>Pseudomonadati</taxon>
        <taxon>Pseudomonadota</taxon>
        <taxon>Gammaproteobacteria</taxon>
        <taxon>Alkalimonas</taxon>
    </lineage>
</organism>
<reference evidence="2 3" key="1">
    <citation type="submission" date="2023-08" db="EMBL/GenBank/DDBJ databases">
        <authorList>
            <person name="Joshi A."/>
            <person name="Thite S."/>
        </authorList>
    </citation>
    <scope>NUCLEOTIDE SEQUENCE [LARGE SCALE GENOMIC DNA]</scope>
    <source>
        <strain evidence="2 3">AC40</strain>
    </source>
</reference>
<proteinExistence type="predicted"/>
<feature type="transmembrane region" description="Helical" evidence="1">
    <location>
        <begin position="20"/>
        <end position="40"/>
    </location>
</feature>
<evidence type="ECO:0000313" key="2">
    <source>
        <dbReference type="EMBL" id="MDP4537788.1"/>
    </source>
</evidence>